<evidence type="ECO:0000313" key="2">
    <source>
        <dbReference type="Proteomes" id="UP000664317"/>
    </source>
</evidence>
<organism evidence="1 2">
    <name type="scientific">Algoriphagus oliviformis</name>
    <dbReference type="NCBI Taxonomy" id="2811231"/>
    <lineage>
        <taxon>Bacteria</taxon>
        <taxon>Pseudomonadati</taxon>
        <taxon>Bacteroidota</taxon>
        <taxon>Cytophagia</taxon>
        <taxon>Cytophagales</taxon>
        <taxon>Cyclobacteriaceae</taxon>
        <taxon>Algoriphagus</taxon>
    </lineage>
</organism>
<dbReference type="Proteomes" id="UP000664317">
    <property type="component" value="Unassembled WGS sequence"/>
</dbReference>
<sequence length="211" mass="24460">MESQIEIYQGSDGQTQLEVKFDQETVWLSQEQLVTLFQRDQSVISRHLSKIFKEGELDEKSNMQKMHIPSSDKPVAFYNLEVIISVGYRVKSVQGTQFRIWATQRLKDFLVQGYLINEKRLAQKQQEVQALKEGIRILSRAIELKAQDQDLDWLSHFAKGLELLDDYDHENLDKAGLSKKEAVYPSMADYQKVISAMRSDFDIWAGKGREL</sequence>
<comment type="caution">
    <text evidence="1">The sequence shown here is derived from an EMBL/GenBank/DDBJ whole genome shotgun (WGS) entry which is preliminary data.</text>
</comment>
<reference evidence="1 2" key="1">
    <citation type="submission" date="2021-03" db="EMBL/GenBank/DDBJ databases">
        <title>novel species isolated from a fishpond in China.</title>
        <authorList>
            <person name="Lu H."/>
            <person name="Cai Z."/>
        </authorList>
    </citation>
    <scope>NUCLEOTIDE SEQUENCE [LARGE SCALE GENOMIC DNA]</scope>
    <source>
        <strain evidence="1 2">H41</strain>
    </source>
</reference>
<dbReference type="EMBL" id="JAFKCT010000005">
    <property type="protein sequence ID" value="MBN7811809.1"/>
    <property type="molecule type" value="Genomic_DNA"/>
</dbReference>
<dbReference type="RefSeq" id="WP_206578592.1">
    <property type="nucleotide sequence ID" value="NZ_JAFKCT010000005.1"/>
</dbReference>
<proteinExistence type="predicted"/>
<accession>A0ABS3C867</accession>
<evidence type="ECO:0000313" key="1">
    <source>
        <dbReference type="EMBL" id="MBN7811809.1"/>
    </source>
</evidence>
<dbReference type="PANTHER" id="PTHR35810:SF1">
    <property type="entry name" value="CYTOPLASMIC PROTEIN"/>
    <property type="match status" value="1"/>
</dbReference>
<dbReference type="PANTHER" id="PTHR35810">
    <property type="entry name" value="CYTOPLASMIC PROTEIN-RELATED"/>
    <property type="match status" value="1"/>
</dbReference>
<protein>
    <submittedName>
        <fullName evidence="1">Virulence RhuM family protein</fullName>
    </submittedName>
</protein>
<dbReference type="Pfam" id="PF13310">
    <property type="entry name" value="Virulence_RhuM"/>
    <property type="match status" value="1"/>
</dbReference>
<dbReference type="InterPro" id="IPR011204">
    <property type="entry name" value="Virulence_RhuM-like"/>
</dbReference>
<keyword evidence="2" id="KW-1185">Reference proteome</keyword>
<name>A0ABS3C867_9BACT</name>
<gene>
    <name evidence="1" type="ORF">J0A68_12700</name>
</gene>